<feature type="domain" description="DUF7341" evidence="3">
    <location>
        <begin position="2"/>
        <end position="125"/>
    </location>
</feature>
<evidence type="ECO:0000313" key="4">
    <source>
        <dbReference type="EMBL" id="MFF4026973.1"/>
    </source>
</evidence>
<comment type="caution">
    <text evidence="4">The sequence shown here is derived from an EMBL/GenBank/DDBJ whole genome shotgun (WGS) entry which is preliminary data.</text>
</comment>
<feature type="region of interest" description="Disordered" evidence="1">
    <location>
        <begin position="33"/>
        <end position="56"/>
    </location>
</feature>
<evidence type="ECO:0008006" key="6">
    <source>
        <dbReference type="Google" id="ProtNLM"/>
    </source>
</evidence>
<sequence>MHALVGKRPDSIERDDQTSEVIVRDSLYNELQEAKHGEQVGQGSRRPAPSSRPPGWTDALSLVVRIDQTVARWWPAIPDEPVGQPVTVRRLYALADWHWSPHELADLKQHTREVLAWVDRAKTLLPTEEIHTYELRAPCPACGELTMLVDSAGEQVRKYVLQTTIHAAKCLACDTRWGADYFVALARQLGGLPDSVLE</sequence>
<accession>A0ABW6TNQ5</accession>
<evidence type="ECO:0000259" key="2">
    <source>
        <dbReference type="Pfam" id="PF24029"/>
    </source>
</evidence>
<dbReference type="Pfam" id="PF24029">
    <property type="entry name" value="DUF7340"/>
    <property type="match status" value="1"/>
</dbReference>
<dbReference type="Pfam" id="PF24030">
    <property type="entry name" value="DUF7341"/>
    <property type="match status" value="1"/>
</dbReference>
<dbReference type="InterPro" id="IPR055765">
    <property type="entry name" value="DUF7341"/>
</dbReference>
<dbReference type="RefSeq" id="WP_387132061.1">
    <property type="nucleotide sequence ID" value="NZ_JBIATK010000012.1"/>
</dbReference>
<keyword evidence="5" id="KW-1185">Reference proteome</keyword>
<dbReference type="Proteomes" id="UP001602089">
    <property type="component" value="Unassembled WGS sequence"/>
</dbReference>
<dbReference type="EMBL" id="JBIATK010000012">
    <property type="protein sequence ID" value="MFF4026973.1"/>
    <property type="molecule type" value="Genomic_DNA"/>
</dbReference>
<organism evidence="4 5">
    <name type="scientific">Nocardia elegans</name>
    <dbReference type="NCBI Taxonomy" id="300029"/>
    <lineage>
        <taxon>Bacteria</taxon>
        <taxon>Bacillati</taxon>
        <taxon>Actinomycetota</taxon>
        <taxon>Actinomycetes</taxon>
        <taxon>Mycobacteriales</taxon>
        <taxon>Nocardiaceae</taxon>
        <taxon>Nocardia</taxon>
    </lineage>
</organism>
<evidence type="ECO:0000313" key="5">
    <source>
        <dbReference type="Proteomes" id="UP001602089"/>
    </source>
</evidence>
<gene>
    <name evidence="4" type="ORF">ACFYY5_29395</name>
</gene>
<name>A0ABW6TNQ5_9NOCA</name>
<reference evidence="4 5" key="1">
    <citation type="submission" date="2024-10" db="EMBL/GenBank/DDBJ databases">
        <title>The Natural Products Discovery Center: Release of the First 8490 Sequenced Strains for Exploring Actinobacteria Biosynthetic Diversity.</title>
        <authorList>
            <person name="Kalkreuter E."/>
            <person name="Kautsar S.A."/>
            <person name="Yang D."/>
            <person name="Bader C.D."/>
            <person name="Teijaro C.N."/>
            <person name="Fluegel L."/>
            <person name="Davis C.M."/>
            <person name="Simpson J.R."/>
            <person name="Lauterbach L."/>
            <person name="Steele A.D."/>
            <person name="Gui C."/>
            <person name="Meng S."/>
            <person name="Li G."/>
            <person name="Viehrig K."/>
            <person name="Ye F."/>
            <person name="Su P."/>
            <person name="Kiefer A.F."/>
            <person name="Nichols A."/>
            <person name="Cepeda A.J."/>
            <person name="Yan W."/>
            <person name="Fan B."/>
            <person name="Jiang Y."/>
            <person name="Adhikari A."/>
            <person name="Zheng C.-J."/>
            <person name="Schuster L."/>
            <person name="Cowan T.M."/>
            <person name="Smanski M.J."/>
            <person name="Chevrette M.G."/>
            <person name="De Carvalho L.P.S."/>
            <person name="Shen B."/>
        </authorList>
    </citation>
    <scope>NUCLEOTIDE SEQUENCE [LARGE SCALE GENOMIC DNA]</scope>
    <source>
        <strain evidence="4 5">NPDC001867</strain>
    </source>
</reference>
<feature type="domain" description="DUF7340" evidence="2">
    <location>
        <begin position="132"/>
        <end position="190"/>
    </location>
</feature>
<dbReference type="InterPro" id="IPR055764">
    <property type="entry name" value="DUF7340"/>
</dbReference>
<evidence type="ECO:0000256" key="1">
    <source>
        <dbReference type="SAM" id="MobiDB-lite"/>
    </source>
</evidence>
<evidence type="ECO:0000259" key="3">
    <source>
        <dbReference type="Pfam" id="PF24030"/>
    </source>
</evidence>
<protein>
    <recommendedName>
        <fullName evidence="6">Transposase</fullName>
    </recommendedName>
</protein>
<proteinExistence type="predicted"/>